<sequence length="81" mass="9335">MKLNNWSNLNNFTYDVDDTGNTNSWVEITKSDYNYLDLPVKLVKGTENVLYSYDAIGRKLIKTLESAVMQTLTVSSTRMEY</sequence>
<organism evidence="1 2">
    <name type="scientific">Sphingobacterium athyrii</name>
    <dbReference type="NCBI Taxonomy" id="2152717"/>
    <lineage>
        <taxon>Bacteria</taxon>
        <taxon>Pseudomonadati</taxon>
        <taxon>Bacteroidota</taxon>
        <taxon>Sphingobacteriia</taxon>
        <taxon>Sphingobacteriales</taxon>
        <taxon>Sphingobacteriaceae</taxon>
        <taxon>Sphingobacterium</taxon>
    </lineage>
</organism>
<name>A0A363NKC4_9SPHI</name>
<keyword evidence="2" id="KW-1185">Reference proteome</keyword>
<dbReference type="Proteomes" id="UP000250831">
    <property type="component" value="Unassembled WGS sequence"/>
</dbReference>
<dbReference type="AlphaFoldDB" id="A0A363NKC4"/>
<dbReference type="RefSeq" id="WP_108637141.1">
    <property type="nucleotide sequence ID" value="NZ_QCXX01000014.1"/>
</dbReference>
<gene>
    <name evidence="1" type="ORF">DCO56_28885</name>
</gene>
<proteinExistence type="predicted"/>
<dbReference type="EMBL" id="QCXX01000014">
    <property type="protein sequence ID" value="PUV21081.1"/>
    <property type="molecule type" value="Genomic_DNA"/>
</dbReference>
<reference evidence="1 2" key="1">
    <citation type="submission" date="2018-04" db="EMBL/GenBank/DDBJ databases">
        <title>Sphingobacterium sp. M46 Genome.</title>
        <authorList>
            <person name="Cheng J."/>
            <person name="Li Y."/>
        </authorList>
    </citation>
    <scope>NUCLEOTIDE SEQUENCE [LARGE SCALE GENOMIC DNA]</scope>
    <source>
        <strain evidence="1 2">M46</strain>
    </source>
</reference>
<accession>A0A363NKC4</accession>
<evidence type="ECO:0000313" key="2">
    <source>
        <dbReference type="Proteomes" id="UP000250831"/>
    </source>
</evidence>
<dbReference type="Gene3D" id="2.180.10.10">
    <property type="entry name" value="RHS repeat-associated core"/>
    <property type="match status" value="1"/>
</dbReference>
<protein>
    <submittedName>
        <fullName evidence="1">Uncharacterized protein</fullName>
    </submittedName>
</protein>
<evidence type="ECO:0000313" key="1">
    <source>
        <dbReference type="EMBL" id="PUV21081.1"/>
    </source>
</evidence>
<comment type="caution">
    <text evidence="1">The sequence shown here is derived from an EMBL/GenBank/DDBJ whole genome shotgun (WGS) entry which is preliminary data.</text>
</comment>